<keyword evidence="2" id="KW-0732">Signal</keyword>
<evidence type="ECO:0000256" key="1">
    <source>
        <dbReference type="SAM" id="Coils"/>
    </source>
</evidence>
<gene>
    <name evidence="3" type="ORF">COY45_01480</name>
</gene>
<dbReference type="AlphaFoldDB" id="A0A2M7SWR9"/>
<accession>A0A2M7SWR9</accession>
<keyword evidence="1" id="KW-0175">Coiled coil</keyword>
<proteinExistence type="predicted"/>
<dbReference type="Gene3D" id="6.10.250.3150">
    <property type="match status" value="1"/>
</dbReference>
<evidence type="ECO:0000256" key="2">
    <source>
        <dbReference type="SAM" id="SignalP"/>
    </source>
</evidence>
<organism evidence="3 4">
    <name type="scientific">Candidatus Berkelbacteria bacterium CG_4_10_14_0_8_um_filter_42_34</name>
    <dbReference type="NCBI Taxonomy" id="1974502"/>
    <lineage>
        <taxon>Bacteria</taxon>
        <taxon>Candidatus Berkelbacteria</taxon>
    </lineage>
</organism>
<comment type="caution">
    <text evidence="3">The sequence shown here is derived from an EMBL/GenBank/DDBJ whole genome shotgun (WGS) entry which is preliminary data.</text>
</comment>
<name>A0A2M7SWR9_9BACT</name>
<feature type="signal peptide" evidence="2">
    <location>
        <begin position="1"/>
        <end position="31"/>
    </location>
</feature>
<evidence type="ECO:0000313" key="3">
    <source>
        <dbReference type="EMBL" id="PIZ27620.1"/>
    </source>
</evidence>
<feature type="coiled-coil region" evidence="1">
    <location>
        <begin position="76"/>
        <end position="117"/>
    </location>
</feature>
<evidence type="ECO:0000313" key="4">
    <source>
        <dbReference type="Proteomes" id="UP000231332"/>
    </source>
</evidence>
<dbReference type="Proteomes" id="UP000231332">
    <property type="component" value="Unassembled WGS sequence"/>
</dbReference>
<reference evidence="4" key="1">
    <citation type="submission" date="2017-09" db="EMBL/GenBank/DDBJ databases">
        <title>Depth-based differentiation of microbial function through sediment-hosted aquifers and enrichment of novel symbionts in the deep terrestrial subsurface.</title>
        <authorList>
            <person name="Probst A.J."/>
            <person name="Ladd B."/>
            <person name="Jarett J.K."/>
            <person name="Geller-Mcgrath D.E."/>
            <person name="Sieber C.M.K."/>
            <person name="Emerson J.B."/>
            <person name="Anantharaman K."/>
            <person name="Thomas B.C."/>
            <person name="Malmstrom R."/>
            <person name="Stieglmeier M."/>
            <person name="Klingl A."/>
            <person name="Woyke T."/>
            <person name="Ryan C.M."/>
            <person name="Banfield J.F."/>
        </authorList>
    </citation>
    <scope>NUCLEOTIDE SEQUENCE [LARGE SCALE GENOMIC DNA]</scope>
</reference>
<dbReference type="EMBL" id="PFMY01000073">
    <property type="protein sequence ID" value="PIZ27620.1"/>
    <property type="molecule type" value="Genomic_DNA"/>
</dbReference>
<feature type="non-terminal residue" evidence="3">
    <location>
        <position position="172"/>
    </location>
</feature>
<sequence length="172" mass="19293">MSCKKFYNKLPKILVTVVTAVMVFLPYIAHAASTSDLYNQQSSISQEKKQLQSIKSQKQIEASGLSSDLKSISSTINQVESAISQTRKEIADTQTKIEDLKIQIQNEEANLSREKEKQGNLIANWYMEGEDGLMEAVIGADSLSELVDKTRYYDAVRAQIEETINKIKALKD</sequence>
<protein>
    <submittedName>
        <fullName evidence="3">Uncharacterized protein</fullName>
    </submittedName>
</protein>
<feature type="chain" id="PRO_5014954528" evidence="2">
    <location>
        <begin position="32"/>
        <end position="172"/>
    </location>
</feature>